<dbReference type="GO" id="GO:0070628">
    <property type="term" value="F:proteasome binding"/>
    <property type="evidence" value="ECO:0007669"/>
    <property type="project" value="TreeGrafter"/>
</dbReference>
<evidence type="ECO:0000256" key="2">
    <source>
        <dbReference type="ARBA" id="ARBA00008739"/>
    </source>
</evidence>
<evidence type="ECO:0000256" key="5">
    <source>
        <dbReference type="ARBA" id="ARBA00022801"/>
    </source>
</evidence>
<dbReference type="InterPro" id="IPR019954">
    <property type="entry name" value="Ubiquitin_CS"/>
</dbReference>
<keyword evidence="3 7" id="KW-0645">Protease</keyword>
<dbReference type="PROSITE" id="PS00299">
    <property type="entry name" value="UBIQUITIN_1"/>
    <property type="match status" value="1"/>
</dbReference>
<proteinExistence type="inferred from homology"/>
<dbReference type="PROSITE" id="PS00973">
    <property type="entry name" value="USP_2"/>
    <property type="match status" value="1"/>
</dbReference>
<dbReference type="GO" id="GO:0016579">
    <property type="term" value="P:protein deubiquitination"/>
    <property type="evidence" value="ECO:0007669"/>
    <property type="project" value="InterPro"/>
</dbReference>
<dbReference type="GO" id="GO:0004843">
    <property type="term" value="F:cysteine-type deubiquitinase activity"/>
    <property type="evidence" value="ECO:0007669"/>
    <property type="project" value="UniProtKB-UniRule"/>
</dbReference>
<evidence type="ECO:0000259" key="8">
    <source>
        <dbReference type="PROSITE" id="PS50053"/>
    </source>
</evidence>
<dbReference type="InterPro" id="IPR018200">
    <property type="entry name" value="USP_CS"/>
</dbReference>
<reference evidence="10" key="3">
    <citation type="submission" date="2025-09" db="UniProtKB">
        <authorList>
            <consortium name="Ensembl"/>
        </authorList>
    </citation>
    <scope>IDENTIFICATION</scope>
</reference>
<dbReference type="CDD" id="cd16104">
    <property type="entry name" value="Ubl_USP14_like"/>
    <property type="match status" value="1"/>
</dbReference>
<keyword evidence="11" id="KW-1185">Reference proteome</keyword>
<dbReference type="Ensembl" id="ENSSFAT00005014433.1">
    <property type="protein sequence ID" value="ENSSFAP00005013847.1"/>
    <property type="gene ID" value="ENSSFAG00005007445.1"/>
</dbReference>
<keyword evidence="5 7" id="KW-0378">Hydrolase</keyword>
<organism evidence="10 11">
    <name type="scientific">Salarias fasciatus</name>
    <name type="common">Jewelled blenny</name>
    <name type="synonym">Blennius fasciatus</name>
    <dbReference type="NCBI Taxonomy" id="181472"/>
    <lineage>
        <taxon>Eukaryota</taxon>
        <taxon>Metazoa</taxon>
        <taxon>Chordata</taxon>
        <taxon>Craniata</taxon>
        <taxon>Vertebrata</taxon>
        <taxon>Euteleostomi</taxon>
        <taxon>Actinopterygii</taxon>
        <taxon>Neopterygii</taxon>
        <taxon>Teleostei</taxon>
        <taxon>Neoteleostei</taxon>
        <taxon>Acanthomorphata</taxon>
        <taxon>Ovalentaria</taxon>
        <taxon>Blenniimorphae</taxon>
        <taxon>Blenniiformes</taxon>
        <taxon>Blennioidei</taxon>
        <taxon>Blenniidae</taxon>
        <taxon>Salariinae</taxon>
        <taxon>Salarias</taxon>
    </lineage>
</organism>
<sequence length="446" mass="50339">MPVFTVNVKWGKEKFDAVELNTEEPPMVFKAQLFALTGVQPDRQKVMVKGGTLKDDEWGNIKLKNGMTLLMMGSAEALPEEPAVRPMFVEDMTEEQLASAMELPCGLTNLGNTCYMNATVQCLRSVPELKTALKRYSGALRSSGANAPSQYITAALRDLYETMDKTSSSLPPIILLQFLHMAFPQFAEKGEQGQYLQQDANECWLQMMRVLQQKLEPLEPEAAMETGSETGAAASKKNFIDQYFGVEFETSMKCSESEEEEPIKGKESQLQLSCFISQEVKYLATGLRLRLQEEITKMSPTLERNALYIKSSKLSRLPAYLTVQMVRFFYKEKESVNAKVLKLVKKPDAAKEVNYEPFSFPDDLGSNNSGYYELQAVLTHQGRSSSSGHYVGWVKRKEDEWVKFDDDKVSLVSPEDILRLSGGGDWHIAYVLLYGPRRLEILQEDQ</sequence>
<feature type="domain" description="USP" evidence="9">
    <location>
        <begin position="105"/>
        <end position="437"/>
    </location>
</feature>
<dbReference type="GO" id="GO:0061136">
    <property type="term" value="P:regulation of proteasomal protein catabolic process"/>
    <property type="evidence" value="ECO:0007669"/>
    <property type="project" value="TreeGrafter"/>
</dbReference>
<dbReference type="AlphaFoldDB" id="A0A672G6G8"/>
<dbReference type="Gene3D" id="3.10.20.90">
    <property type="entry name" value="Phosphatidylinositol 3-kinase Catalytic Subunit, Chain A, domain 1"/>
    <property type="match status" value="1"/>
</dbReference>
<accession>A0A672G6G8</accession>
<reference evidence="10" key="2">
    <citation type="submission" date="2025-08" db="UniProtKB">
        <authorList>
            <consortium name="Ensembl"/>
        </authorList>
    </citation>
    <scope>IDENTIFICATION</scope>
</reference>
<evidence type="ECO:0000256" key="6">
    <source>
        <dbReference type="ARBA" id="ARBA00022807"/>
    </source>
</evidence>
<evidence type="ECO:0000256" key="1">
    <source>
        <dbReference type="ARBA" id="ARBA00000707"/>
    </source>
</evidence>
<evidence type="ECO:0000256" key="7">
    <source>
        <dbReference type="RuleBase" id="RU366025"/>
    </source>
</evidence>
<dbReference type="PROSITE" id="PS00972">
    <property type="entry name" value="USP_1"/>
    <property type="match status" value="1"/>
</dbReference>
<keyword evidence="6 7" id="KW-0788">Thiol protease</keyword>
<comment type="catalytic activity">
    <reaction evidence="1 7">
        <text>Thiol-dependent hydrolysis of ester, thioester, amide, peptide and isopeptide bonds formed by the C-terminal Gly of ubiquitin (a 76-residue protein attached to proteins as an intracellular targeting signal).</text>
        <dbReference type="EC" id="3.4.19.12"/>
    </reaction>
</comment>
<dbReference type="Proteomes" id="UP000472267">
    <property type="component" value="Chromosome 18"/>
</dbReference>
<dbReference type="PROSITE" id="PS50053">
    <property type="entry name" value="UBIQUITIN_2"/>
    <property type="match status" value="1"/>
</dbReference>
<dbReference type="Pfam" id="PF00443">
    <property type="entry name" value="UCH"/>
    <property type="match status" value="1"/>
</dbReference>
<protein>
    <recommendedName>
        <fullName evidence="7">Ubiquitin carboxyl-terminal hydrolase</fullName>
        <ecNumber evidence="7">3.4.19.12</ecNumber>
    </recommendedName>
</protein>
<dbReference type="PANTHER" id="PTHR43982">
    <property type="entry name" value="UBIQUITIN CARBOXYL-TERMINAL HYDROLASE"/>
    <property type="match status" value="1"/>
</dbReference>
<dbReference type="PROSITE" id="PS50235">
    <property type="entry name" value="USP_3"/>
    <property type="match status" value="1"/>
</dbReference>
<gene>
    <name evidence="10" type="primary">LOC115405000</name>
</gene>
<dbReference type="InterPro" id="IPR000626">
    <property type="entry name" value="Ubiquitin-like_dom"/>
</dbReference>
<dbReference type="Gene3D" id="3.90.70.10">
    <property type="entry name" value="Cysteine proteinases"/>
    <property type="match status" value="1"/>
</dbReference>
<dbReference type="SUPFAM" id="SSF54001">
    <property type="entry name" value="Cysteine proteinases"/>
    <property type="match status" value="1"/>
</dbReference>
<evidence type="ECO:0000256" key="4">
    <source>
        <dbReference type="ARBA" id="ARBA00022786"/>
    </source>
</evidence>
<dbReference type="InterPro" id="IPR001394">
    <property type="entry name" value="Peptidase_C19_UCH"/>
</dbReference>
<evidence type="ECO:0000313" key="10">
    <source>
        <dbReference type="Ensembl" id="ENSSFAP00005013847.1"/>
    </source>
</evidence>
<dbReference type="InterPro" id="IPR028889">
    <property type="entry name" value="USP"/>
</dbReference>
<dbReference type="InterPro" id="IPR029071">
    <property type="entry name" value="Ubiquitin-like_domsf"/>
</dbReference>
<name>A0A672G6G8_SALFA</name>
<dbReference type="InterPro" id="IPR044635">
    <property type="entry name" value="UBP14-like"/>
</dbReference>
<evidence type="ECO:0000313" key="11">
    <source>
        <dbReference type="Proteomes" id="UP000472267"/>
    </source>
</evidence>
<dbReference type="GO" id="GO:0043161">
    <property type="term" value="P:proteasome-mediated ubiquitin-dependent protein catabolic process"/>
    <property type="evidence" value="ECO:0007669"/>
    <property type="project" value="InterPro"/>
</dbReference>
<dbReference type="FunFam" id="3.10.20.90:FF:000119">
    <property type="entry name" value="Ubiquitin carboxyl-terminal hydrolase 14"/>
    <property type="match status" value="1"/>
</dbReference>
<keyword evidence="4 7" id="KW-0833">Ubl conjugation pathway</keyword>
<dbReference type="CDD" id="cd02657">
    <property type="entry name" value="Peptidase_C19A"/>
    <property type="match status" value="1"/>
</dbReference>
<dbReference type="PANTHER" id="PTHR43982:SF1">
    <property type="entry name" value="UBIQUITIN CARBOXYL-TERMINAL HYDROLASE 14"/>
    <property type="match status" value="1"/>
</dbReference>
<dbReference type="SMART" id="SM00213">
    <property type="entry name" value="UBQ"/>
    <property type="match status" value="1"/>
</dbReference>
<evidence type="ECO:0000256" key="3">
    <source>
        <dbReference type="ARBA" id="ARBA00022670"/>
    </source>
</evidence>
<dbReference type="EC" id="3.4.19.12" evidence="7"/>
<evidence type="ECO:0000259" key="9">
    <source>
        <dbReference type="PROSITE" id="PS50235"/>
    </source>
</evidence>
<comment type="similarity">
    <text evidence="2">Belongs to the peptidase C19 family. USP14/UBP6 subfamily.</text>
</comment>
<dbReference type="InterPro" id="IPR038765">
    <property type="entry name" value="Papain-like_cys_pep_sf"/>
</dbReference>
<dbReference type="SUPFAM" id="SSF54236">
    <property type="entry name" value="Ubiquitin-like"/>
    <property type="match status" value="1"/>
</dbReference>
<reference evidence="10" key="1">
    <citation type="submission" date="2019-06" db="EMBL/GenBank/DDBJ databases">
        <authorList>
            <consortium name="Wellcome Sanger Institute Data Sharing"/>
        </authorList>
    </citation>
    <scope>NUCLEOTIDE SEQUENCE [LARGE SCALE GENOMIC DNA]</scope>
</reference>
<feature type="domain" description="Ubiquitin-like" evidence="8">
    <location>
        <begin position="4"/>
        <end position="72"/>
    </location>
</feature>